<dbReference type="AlphaFoldDB" id="A0A388JS04"/>
<feature type="region of interest" description="Disordered" evidence="6">
    <location>
        <begin position="123"/>
        <end position="184"/>
    </location>
</feature>
<dbReference type="GO" id="GO:0005874">
    <property type="term" value="C:microtubule"/>
    <property type="evidence" value="ECO:0007669"/>
    <property type="project" value="UniProtKB-KW"/>
</dbReference>
<reference evidence="8 9" key="1">
    <citation type="journal article" date="2018" name="Cell">
        <title>The Chara Genome: Secondary Complexity and Implications for Plant Terrestrialization.</title>
        <authorList>
            <person name="Nishiyama T."/>
            <person name="Sakayama H."/>
            <person name="Vries J.D."/>
            <person name="Buschmann H."/>
            <person name="Saint-Marcoux D."/>
            <person name="Ullrich K.K."/>
            <person name="Haas F.B."/>
            <person name="Vanderstraeten L."/>
            <person name="Becker D."/>
            <person name="Lang D."/>
            <person name="Vosolsobe S."/>
            <person name="Rombauts S."/>
            <person name="Wilhelmsson P.K.I."/>
            <person name="Janitza P."/>
            <person name="Kern R."/>
            <person name="Heyl A."/>
            <person name="Rumpler F."/>
            <person name="Villalobos L.I.A.C."/>
            <person name="Clay J.M."/>
            <person name="Skokan R."/>
            <person name="Toyoda A."/>
            <person name="Suzuki Y."/>
            <person name="Kagoshima H."/>
            <person name="Schijlen E."/>
            <person name="Tajeshwar N."/>
            <person name="Catarino B."/>
            <person name="Hetherington A.J."/>
            <person name="Saltykova A."/>
            <person name="Bonnot C."/>
            <person name="Breuninger H."/>
            <person name="Symeonidi A."/>
            <person name="Radhakrishnan G.V."/>
            <person name="Van Nieuwerburgh F."/>
            <person name="Deforce D."/>
            <person name="Chang C."/>
            <person name="Karol K.G."/>
            <person name="Hedrich R."/>
            <person name="Ulvskov P."/>
            <person name="Glockner G."/>
            <person name="Delwiche C.F."/>
            <person name="Petrasek J."/>
            <person name="Van de Peer Y."/>
            <person name="Friml J."/>
            <person name="Beilby M."/>
            <person name="Dolan L."/>
            <person name="Kohara Y."/>
            <person name="Sugano S."/>
            <person name="Fujiyama A."/>
            <person name="Delaux P.-M."/>
            <person name="Quint M."/>
            <person name="TheiBen G."/>
            <person name="Hagemann M."/>
            <person name="Harholt J."/>
            <person name="Dunand C."/>
            <person name="Zachgo S."/>
            <person name="Langdale J."/>
            <person name="Maumus F."/>
            <person name="Straeten D.V.D."/>
            <person name="Gould S.B."/>
            <person name="Rensing S.A."/>
        </authorList>
    </citation>
    <scope>NUCLEOTIDE SEQUENCE [LARGE SCALE GENOMIC DNA]</scope>
    <source>
        <strain evidence="8 9">S276</strain>
    </source>
</reference>
<dbReference type="STRING" id="69332.A0A388JS04"/>
<evidence type="ECO:0000256" key="2">
    <source>
        <dbReference type="ARBA" id="ARBA00022490"/>
    </source>
</evidence>
<dbReference type="GO" id="GO:0000930">
    <property type="term" value="C:gamma-tubulin complex"/>
    <property type="evidence" value="ECO:0007669"/>
    <property type="project" value="TreeGrafter"/>
</dbReference>
<feature type="compositionally biased region" description="Basic and acidic residues" evidence="6">
    <location>
        <begin position="316"/>
        <end position="334"/>
    </location>
</feature>
<dbReference type="Pfam" id="PF17681">
    <property type="entry name" value="GCP_N_terminal"/>
    <property type="match status" value="1"/>
</dbReference>
<dbReference type="Gene3D" id="1.20.120.1900">
    <property type="entry name" value="Gamma-tubulin complex, C-terminal domain"/>
    <property type="match status" value="1"/>
</dbReference>
<feature type="domain" description="Gamma tubulin complex component protein N-terminal" evidence="7">
    <location>
        <begin position="187"/>
        <end position="388"/>
    </location>
</feature>
<feature type="compositionally biased region" description="Basic and acidic residues" evidence="6">
    <location>
        <begin position="585"/>
        <end position="608"/>
    </location>
</feature>
<evidence type="ECO:0000313" key="9">
    <source>
        <dbReference type="Proteomes" id="UP000265515"/>
    </source>
</evidence>
<organism evidence="8 9">
    <name type="scientific">Chara braunii</name>
    <name type="common">Braun's stonewort</name>
    <dbReference type="NCBI Taxonomy" id="69332"/>
    <lineage>
        <taxon>Eukaryota</taxon>
        <taxon>Viridiplantae</taxon>
        <taxon>Streptophyta</taxon>
        <taxon>Charophyceae</taxon>
        <taxon>Charales</taxon>
        <taxon>Characeae</taxon>
        <taxon>Chara</taxon>
    </lineage>
</organism>
<comment type="caution">
    <text evidence="8">The sequence shown here is derived from an EMBL/GenBank/DDBJ whole genome shotgun (WGS) entry which is preliminary data.</text>
</comment>
<evidence type="ECO:0000256" key="4">
    <source>
        <dbReference type="ARBA" id="ARBA00023212"/>
    </source>
</evidence>
<evidence type="ECO:0000313" key="8">
    <source>
        <dbReference type="EMBL" id="GBG60581.1"/>
    </source>
</evidence>
<proteinExistence type="inferred from homology"/>
<comment type="similarity">
    <text evidence="5">Belongs to the TUBGCP family.</text>
</comment>
<comment type="subcellular location">
    <subcellularLocation>
        <location evidence="1 5">Cytoplasm</location>
        <location evidence="1 5">Cytoskeleton</location>
        <location evidence="1 5">Microtubule organizing center</location>
    </subcellularLocation>
</comment>
<gene>
    <name evidence="8" type="ORF">CBR_g8603</name>
</gene>
<feature type="region of interest" description="Disordered" evidence="6">
    <location>
        <begin position="316"/>
        <end position="348"/>
    </location>
</feature>
<feature type="compositionally biased region" description="Gly residues" evidence="6">
    <location>
        <begin position="474"/>
        <end position="490"/>
    </location>
</feature>
<dbReference type="GO" id="GO:0007020">
    <property type="term" value="P:microtubule nucleation"/>
    <property type="evidence" value="ECO:0007669"/>
    <property type="project" value="InterPro"/>
</dbReference>
<feature type="compositionally biased region" description="Acidic residues" evidence="6">
    <location>
        <begin position="48"/>
        <end position="57"/>
    </location>
</feature>
<comment type="function">
    <text evidence="5">Component of the gamma-tubulin ring complex (gTuRC) which mediates microtubule nucleation.</text>
</comment>
<dbReference type="GO" id="GO:0043015">
    <property type="term" value="F:gamma-tubulin binding"/>
    <property type="evidence" value="ECO:0007669"/>
    <property type="project" value="InterPro"/>
</dbReference>
<feature type="region of interest" description="Disordered" evidence="6">
    <location>
        <begin position="394"/>
        <end position="608"/>
    </location>
</feature>
<dbReference type="InterPro" id="IPR042241">
    <property type="entry name" value="GCP_C_sf"/>
</dbReference>
<evidence type="ECO:0000259" key="7">
    <source>
        <dbReference type="Pfam" id="PF17681"/>
    </source>
</evidence>
<dbReference type="Proteomes" id="UP000265515">
    <property type="component" value="Unassembled WGS sequence"/>
</dbReference>
<keyword evidence="3 5" id="KW-0493">Microtubule</keyword>
<protein>
    <recommendedName>
        <fullName evidence="5">Gamma-tubulin complex component</fullName>
    </recommendedName>
</protein>
<evidence type="ECO:0000256" key="6">
    <source>
        <dbReference type="SAM" id="MobiDB-lite"/>
    </source>
</evidence>
<keyword evidence="9" id="KW-1185">Reference proteome</keyword>
<dbReference type="InterPro" id="IPR007259">
    <property type="entry name" value="GCP"/>
</dbReference>
<evidence type="ECO:0000256" key="3">
    <source>
        <dbReference type="ARBA" id="ARBA00022701"/>
    </source>
</evidence>
<dbReference type="PANTHER" id="PTHR19302">
    <property type="entry name" value="GAMMA TUBULIN COMPLEX PROTEIN"/>
    <property type="match status" value="1"/>
</dbReference>
<dbReference type="GO" id="GO:0000278">
    <property type="term" value="P:mitotic cell cycle"/>
    <property type="evidence" value="ECO:0007669"/>
    <property type="project" value="TreeGrafter"/>
</dbReference>
<sequence length="692" mass="74733">MIHELLLALMGHTGDVFIDTEEQARALGAGNRGVGSAAMGAARSPTAESEDTGDDGVDLPSKLLDAENIFQLSPDFTFVGESERLVLNRLVRLGYYYRELNRFTVECRESRRPINTRAAASASLFQGSSGGRKGDMSLGGSRNGHVKPQPPGGGGGGGGKGGGGDGGGGGGGGGKGGGGGGKGGGGGGAYQRALAMGITEVLKLYSSVILAIEQETLRQSVPVLSKVVQALQEFEILLPPLHALVKHVQEEGLQGGKLLNLLHSKCHCGIPSLQACIQRLLWYCHQAMYKQLAAWMVHGLLQDPHNEFFITGQHLGSERKSDGSDHRRPGDRDVVSMSTVSSDQEHGCTTDWHSGFSVRLEMLPSYISLPVAESILLVGKAVRVLRNPTAAFQSQDQVPGVQKWPISRSRRRKRRRRAGEELVGGGGGGEKKKKTRGGRGGEKDKTRGGGGGGGGEKKKTRGGGGGETEKKTRGGGAAGGGGPAEGGGGGGEERRRRRRGRRKEEEPEEERRRQKEEEEEEEEERRRRIGKEEEEEERKKKRKERGGGGFTTMATAASRAATTRRASRRGISMETTMGSSTKTGGLHDRSDDGRASDDGRLRDGSDDGLHNREYRVRIRMPHHLHGHLRALQDYFLLAKGDFFQCLLEESRALMRMPPRPNTAEADLKIPFQQAALKTIAEDDRYFSRVCLR</sequence>
<dbReference type="InterPro" id="IPR041470">
    <property type="entry name" value="GCP_N"/>
</dbReference>
<keyword evidence="2 5" id="KW-0963">Cytoplasm</keyword>
<keyword evidence="4 5" id="KW-0206">Cytoskeleton</keyword>
<dbReference type="PANTHER" id="PTHR19302:SF27">
    <property type="entry name" value="GAMMA-TUBULIN COMPLEX COMPONENT 4"/>
    <property type="match status" value="1"/>
</dbReference>
<name>A0A388JS04_CHABU</name>
<dbReference type="Gramene" id="GBG60581">
    <property type="protein sequence ID" value="GBG60581"/>
    <property type="gene ID" value="CBR_g8603"/>
</dbReference>
<dbReference type="OrthoDB" id="78652at2759"/>
<dbReference type="GO" id="GO:0051321">
    <property type="term" value="P:meiotic cell cycle"/>
    <property type="evidence" value="ECO:0007669"/>
    <property type="project" value="TreeGrafter"/>
</dbReference>
<dbReference type="EMBL" id="BFEA01000012">
    <property type="protein sequence ID" value="GBG60581.1"/>
    <property type="molecule type" value="Genomic_DNA"/>
</dbReference>
<evidence type="ECO:0000256" key="1">
    <source>
        <dbReference type="ARBA" id="ARBA00004267"/>
    </source>
</evidence>
<evidence type="ECO:0000256" key="5">
    <source>
        <dbReference type="RuleBase" id="RU363050"/>
    </source>
</evidence>
<feature type="region of interest" description="Disordered" evidence="6">
    <location>
        <begin position="37"/>
        <end position="57"/>
    </location>
</feature>
<feature type="compositionally biased region" description="Gly residues" evidence="6">
    <location>
        <begin position="152"/>
        <end position="184"/>
    </location>
</feature>
<accession>A0A388JS04</accession>
<dbReference type="GO" id="GO:0031122">
    <property type="term" value="P:cytoplasmic microtubule organization"/>
    <property type="evidence" value="ECO:0007669"/>
    <property type="project" value="TreeGrafter"/>
</dbReference>
<feature type="compositionally biased region" description="Low complexity" evidence="6">
    <location>
        <begin position="551"/>
        <end position="564"/>
    </location>
</feature>
<dbReference type="GO" id="GO:0051011">
    <property type="term" value="F:microtubule minus-end binding"/>
    <property type="evidence" value="ECO:0007669"/>
    <property type="project" value="TreeGrafter"/>
</dbReference>
<dbReference type="GO" id="GO:0000922">
    <property type="term" value="C:spindle pole"/>
    <property type="evidence" value="ECO:0007669"/>
    <property type="project" value="InterPro"/>
</dbReference>
<dbReference type="GO" id="GO:0051225">
    <property type="term" value="P:spindle assembly"/>
    <property type="evidence" value="ECO:0007669"/>
    <property type="project" value="TreeGrafter"/>
</dbReference>
<feature type="compositionally biased region" description="Basic and acidic residues" evidence="6">
    <location>
        <begin position="502"/>
        <end position="516"/>
    </location>
</feature>
<dbReference type="OMA" id="WDERIAY"/>
<feature type="compositionally biased region" description="Polar residues" evidence="6">
    <location>
        <begin position="573"/>
        <end position="583"/>
    </location>
</feature>
<feature type="compositionally biased region" description="Basic residues" evidence="6">
    <location>
        <begin position="408"/>
        <end position="417"/>
    </location>
</feature>